<evidence type="ECO:0000256" key="6">
    <source>
        <dbReference type="ARBA" id="ARBA00023163"/>
    </source>
</evidence>
<dbReference type="PANTHER" id="PTHR31241:SF62">
    <property type="entry name" value="DEHYDRATION-RESPONSIVE ELEMENT-BINDING PROTEIN 2D"/>
    <property type="match status" value="1"/>
</dbReference>
<evidence type="ECO:0000256" key="2">
    <source>
        <dbReference type="ARBA" id="ARBA00023015"/>
    </source>
</evidence>
<feature type="region of interest" description="Disordered" evidence="9">
    <location>
        <begin position="326"/>
        <end position="350"/>
    </location>
</feature>
<dbReference type="PRINTS" id="PR00367">
    <property type="entry name" value="ETHRSPELEMNT"/>
</dbReference>
<evidence type="ECO:0000256" key="1">
    <source>
        <dbReference type="ARBA" id="ARBA00004123"/>
    </source>
</evidence>
<evidence type="ECO:0000313" key="12">
    <source>
        <dbReference type="Proteomes" id="UP001497512"/>
    </source>
</evidence>
<keyword evidence="6" id="KW-0804">Transcription</keyword>
<evidence type="ECO:0000256" key="8">
    <source>
        <dbReference type="ARBA" id="ARBA00024343"/>
    </source>
</evidence>
<comment type="subcellular location">
    <subcellularLocation>
        <location evidence="1">Nucleus</location>
    </subcellularLocation>
</comment>
<evidence type="ECO:0000256" key="4">
    <source>
        <dbReference type="ARBA" id="ARBA00023125"/>
    </source>
</evidence>
<organism evidence="11 12">
    <name type="scientific">Sphagnum troendelagicum</name>
    <dbReference type="NCBI Taxonomy" id="128251"/>
    <lineage>
        <taxon>Eukaryota</taxon>
        <taxon>Viridiplantae</taxon>
        <taxon>Streptophyta</taxon>
        <taxon>Embryophyta</taxon>
        <taxon>Bryophyta</taxon>
        <taxon>Sphagnophytina</taxon>
        <taxon>Sphagnopsida</taxon>
        <taxon>Sphagnales</taxon>
        <taxon>Sphagnaceae</taxon>
        <taxon>Sphagnum</taxon>
    </lineage>
</organism>
<protein>
    <recommendedName>
        <fullName evidence="10">AP2/ERF domain-containing protein</fullName>
    </recommendedName>
</protein>
<dbReference type="PROSITE" id="PS51032">
    <property type="entry name" value="AP2_ERF"/>
    <property type="match status" value="1"/>
</dbReference>
<dbReference type="Pfam" id="PF00847">
    <property type="entry name" value="AP2"/>
    <property type="match status" value="1"/>
</dbReference>
<evidence type="ECO:0000256" key="9">
    <source>
        <dbReference type="SAM" id="MobiDB-lite"/>
    </source>
</evidence>
<dbReference type="CDD" id="cd00018">
    <property type="entry name" value="AP2"/>
    <property type="match status" value="1"/>
</dbReference>
<dbReference type="SMART" id="SM00380">
    <property type="entry name" value="AP2"/>
    <property type="match status" value="1"/>
</dbReference>
<keyword evidence="12" id="KW-1185">Reference proteome</keyword>
<dbReference type="InterPro" id="IPR036955">
    <property type="entry name" value="AP2/ERF_dom_sf"/>
</dbReference>
<feature type="domain" description="AP2/ERF" evidence="10">
    <location>
        <begin position="68"/>
        <end position="125"/>
    </location>
</feature>
<name>A0ABP0THU9_9BRYO</name>
<dbReference type="EMBL" id="OZ019903">
    <property type="protein sequence ID" value="CAK9197041.1"/>
    <property type="molecule type" value="Genomic_DNA"/>
</dbReference>
<dbReference type="Gene3D" id="3.30.730.10">
    <property type="entry name" value="AP2/ERF domain"/>
    <property type="match status" value="1"/>
</dbReference>
<dbReference type="InterPro" id="IPR016177">
    <property type="entry name" value="DNA-bd_dom_sf"/>
</dbReference>
<dbReference type="InterPro" id="IPR001471">
    <property type="entry name" value="AP2/ERF_dom"/>
</dbReference>
<evidence type="ECO:0000259" key="10">
    <source>
        <dbReference type="PROSITE" id="PS51032"/>
    </source>
</evidence>
<keyword evidence="3" id="KW-0346">Stress response</keyword>
<evidence type="ECO:0000313" key="11">
    <source>
        <dbReference type="EMBL" id="CAK9197041.1"/>
    </source>
</evidence>
<keyword evidence="4" id="KW-0238">DNA-binding</keyword>
<evidence type="ECO:0000256" key="7">
    <source>
        <dbReference type="ARBA" id="ARBA00023242"/>
    </source>
</evidence>
<gene>
    <name evidence="11" type="ORF">CSSPTR1EN2_LOCUS3776</name>
</gene>
<dbReference type="Proteomes" id="UP001497512">
    <property type="component" value="Chromosome 11"/>
</dbReference>
<comment type="similarity">
    <text evidence="8">Belongs to the AP2/ERF transcription factor family. ERF subfamily.</text>
</comment>
<evidence type="ECO:0000256" key="3">
    <source>
        <dbReference type="ARBA" id="ARBA00023016"/>
    </source>
</evidence>
<keyword evidence="5" id="KW-0010">Activator</keyword>
<reference evidence="11" key="1">
    <citation type="submission" date="2024-02" db="EMBL/GenBank/DDBJ databases">
        <authorList>
            <consortium name="ELIXIR-Norway"/>
            <consortium name="Elixir Norway"/>
        </authorList>
    </citation>
    <scope>NUCLEOTIDE SEQUENCE</scope>
</reference>
<dbReference type="PANTHER" id="PTHR31241">
    <property type="entry name" value="DEHYDRATION-RESPONSIVE ELEMENT-BINDING PROTEIN 2C"/>
    <property type="match status" value="1"/>
</dbReference>
<proteinExistence type="inferred from homology"/>
<accession>A0ABP0THU9</accession>
<dbReference type="SUPFAM" id="SSF54171">
    <property type="entry name" value="DNA-binding domain"/>
    <property type="match status" value="1"/>
</dbReference>
<sequence>MVGRVLLQVESGVEDEVCFNSSVEKKKSSSISDSLNVVEKSIVKKAAGRGWKKGSMRGKGGPQNATCEFRGVRQRTWGKWVAEIREPKKRSRLWLGSFASAEEAARAYDDAARRLYGVHAHINLPQCSPCTSPINETRNQANNPFEPYQQPKTVLNRSHTTNIRSSTAATTFLSFSSTASKMQQFDDPSAIMSVQARSLSGRSDTFMSSTELAPENDQMQHQQKSPQVKKQLLPWFTLKLENAEEKEAVMDAAERDQFSATKSFDWISISDSIAANTFSAIPIIALPSQFSTEAKNEVQSQNTDGIDDLGLFLDQLDAVEEAAAAAAATPQYEEDESDNCSSDSNRSFEDSPRRLDFLLQEEEENAIPFRLPRWDMMEFDSFDEYPTSFDTATSTILGLDADQQISIWEYDITSPISSCCC</sequence>
<evidence type="ECO:0000256" key="5">
    <source>
        <dbReference type="ARBA" id="ARBA00023159"/>
    </source>
</evidence>
<keyword evidence="2" id="KW-0805">Transcription regulation</keyword>
<keyword evidence="7" id="KW-0539">Nucleus</keyword>